<dbReference type="EMBL" id="GBXM01086570">
    <property type="protein sequence ID" value="JAH22007.1"/>
    <property type="molecule type" value="Transcribed_RNA"/>
</dbReference>
<organism evidence="1">
    <name type="scientific">Anguilla anguilla</name>
    <name type="common">European freshwater eel</name>
    <name type="synonym">Muraena anguilla</name>
    <dbReference type="NCBI Taxonomy" id="7936"/>
    <lineage>
        <taxon>Eukaryota</taxon>
        <taxon>Metazoa</taxon>
        <taxon>Chordata</taxon>
        <taxon>Craniata</taxon>
        <taxon>Vertebrata</taxon>
        <taxon>Euteleostomi</taxon>
        <taxon>Actinopterygii</taxon>
        <taxon>Neopterygii</taxon>
        <taxon>Teleostei</taxon>
        <taxon>Anguilliformes</taxon>
        <taxon>Anguillidae</taxon>
        <taxon>Anguilla</taxon>
    </lineage>
</organism>
<protein>
    <submittedName>
        <fullName evidence="1">Uncharacterized protein</fullName>
    </submittedName>
</protein>
<proteinExistence type="predicted"/>
<reference evidence="1" key="2">
    <citation type="journal article" date="2015" name="Fish Shellfish Immunol.">
        <title>Early steps in the European eel (Anguilla anguilla)-Vibrio vulnificus interaction in the gills: Role of the RtxA13 toxin.</title>
        <authorList>
            <person name="Callol A."/>
            <person name="Pajuelo D."/>
            <person name="Ebbesson L."/>
            <person name="Teles M."/>
            <person name="MacKenzie S."/>
            <person name="Amaro C."/>
        </authorList>
    </citation>
    <scope>NUCLEOTIDE SEQUENCE</scope>
</reference>
<dbReference type="AlphaFoldDB" id="A0A0E9QZT0"/>
<reference evidence="1" key="1">
    <citation type="submission" date="2014-11" db="EMBL/GenBank/DDBJ databases">
        <authorList>
            <person name="Amaro Gonzalez C."/>
        </authorList>
    </citation>
    <scope>NUCLEOTIDE SEQUENCE</scope>
</reference>
<sequence length="120" mass="13313">MFETKRARLVFLDTMNFNLCTVPNGDPSPRMEVPAIGNSFGETVHHESSFDYLPHAYPQVTCCAVSNLNQNQYLHSVTRPCASSLALCLTFYAPGHSDIDLLGLGLRYGKHRGPENVSRV</sequence>
<evidence type="ECO:0000313" key="1">
    <source>
        <dbReference type="EMBL" id="JAH22007.1"/>
    </source>
</evidence>
<accession>A0A0E9QZT0</accession>
<name>A0A0E9QZT0_ANGAN</name>